<feature type="compositionally biased region" description="Basic and acidic residues" evidence="1">
    <location>
        <begin position="65"/>
        <end position="75"/>
    </location>
</feature>
<keyword evidence="3" id="KW-1185">Reference proteome</keyword>
<feature type="region of interest" description="Disordered" evidence="1">
    <location>
        <begin position="104"/>
        <end position="127"/>
    </location>
</feature>
<accession>A0A1U9R0R2</accession>
<dbReference type="Proteomes" id="UP000189677">
    <property type="component" value="Chromosome"/>
</dbReference>
<dbReference type="AlphaFoldDB" id="A0A1U9R0R2"/>
<protein>
    <submittedName>
        <fullName evidence="2">Uncharacterized protein</fullName>
    </submittedName>
</protein>
<dbReference type="OrthoDB" id="4321277at2"/>
<dbReference type="KEGG" id="snw:BBN63_31810"/>
<gene>
    <name evidence="2" type="ORF">BBN63_31810</name>
</gene>
<name>A0A1U9R0R2_STRNV</name>
<evidence type="ECO:0000256" key="1">
    <source>
        <dbReference type="SAM" id="MobiDB-lite"/>
    </source>
</evidence>
<evidence type="ECO:0000313" key="2">
    <source>
        <dbReference type="EMBL" id="AQU70084.1"/>
    </source>
</evidence>
<feature type="compositionally biased region" description="Basic and acidic residues" evidence="1">
    <location>
        <begin position="42"/>
        <end position="53"/>
    </location>
</feature>
<organism evidence="2 3">
    <name type="scientific">Streptomyces niveus</name>
    <name type="common">Streptomyces spheroides</name>
    <dbReference type="NCBI Taxonomy" id="193462"/>
    <lineage>
        <taxon>Bacteria</taxon>
        <taxon>Bacillati</taxon>
        <taxon>Actinomycetota</taxon>
        <taxon>Actinomycetes</taxon>
        <taxon>Kitasatosporales</taxon>
        <taxon>Streptomycetaceae</taxon>
        <taxon>Streptomyces</taxon>
    </lineage>
</organism>
<proteinExistence type="predicted"/>
<feature type="region of interest" description="Disordered" evidence="1">
    <location>
        <begin position="34"/>
        <end position="75"/>
    </location>
</feature>
<reference evidence="2 3" key="1">
    <citation type="submission" date="2016-11" db="EMBL/GenBank/DDBJ databases">
        <title>Complete genome sequence of Streptomyces niveus SCSIO 3406.</title>
        <authorList>
            <person name="Zhu Q."/>
            <person name="Cheng W."/>
            <person name="Song Y."/>
            <person name="Li Q."/>
            <person name="Ju J."/>
        </authorList>
    </citation>
    <scope>NUCLEOTIDE SEQUENCE [LARGE SCALE GENOMIC DNA]</scope>
    <source>
        <strain evidence="2 3">SCSIO 3406</strain>
    </source>
</reference>
<sequence length="127" mass="14144">MTEYDFPDDLRDAQLRLHQASAAYRALCRTLPWSVEPQPGWESDKQPYSERRSSMAASPGYTPEQKTEEARPRREVLQLSTTVATHPYWSTLETGTTVDARMTLKHVHDGDSPLADAGGDGPSRPSA</sequence>
<dbReference type="RefSeq" id="WP_078078758.1">
    <property type="nucleotide sequence ID" value="NZ_CP018047.1"/>
</dbReference>
<evidence type="ECO:0000313" key="3">
    <source>
        <dbReference type="Proteomes" id="UP000189677"/>
    </source>
</evidence>
<dbReference type="EMBL" id="CP018047">
    <property type="protein sequence ID" value="AQU70084.1"/>
    <property type="molecule type" value="Genomic_DNA"/>
</dbReference>